<keyword evidence="1" id="KW-0812">Transmembrane</keyword>
<sequence>MESFAIGEGKEIVMFLERKKVQGEIKNIYILIMLNINKLCFGNLLFSYFVKKITDFH</sequence>
<dbReference type="EMBL" id="CP007034">
    <property type="protein sequence ID" value="AHF13620.1"/>
    <property type="molecule type" value="Genomic_DNA"/>
</dbReference>
<evidence type="ECO:0000313" key="3">
    <source>
        <dbReference type="Proteomes" id="UP000018901"/>
    </source>
</evidence>
<dbReference type="Proteomes" id="UP000018901">
    <property type="component" value="Chromosome"/>
</dbReference>
<gene>
    <name evidence="2" type="ORF">BARVI_02800</name>
</gene>
<name>W0ES35_9BACT</name>
<feature type="transmembrane region" description="Helical" evidence="1">
    <location>
        <begin position="28"/>
        <end position="50"/>
    </location>
</feature>
<dbReference type="HOGENOM" id="CLU_2987386_0_0_10"/>
<dbReference type="AlphaFoldDB" id="W0ES35"/>
<dbReference type="STRING" id="880074.BARVI_02800"/>
<organism evidence="2 3">
    <name type="scientific">Barnesiella viscericola DSM 18177</name>
    <dbReference type="NCBI Taxonomy" id="880074"/>
    <lineage>
        <taxon>Bacteria</taxon>
        <taxon>Pseudomonadati</taxon>
        <taxon>Bacteroidota</taxon>
        <taxon>Bacteroidia</taxon>
        <taxon>Bacteroidales</taxon>
        <taxon>Barnesiellaceae</taxon>
        <taxon>Barnesiella</taxon>
    </lineage>
</organism>
<dbReference type="KEGG" id="bvs:BARVI_02800"/>
<keyword evidence="1" id="KW-1133">Transmembrane helix</keyword>
<accession>W0ES35</accession>
<keyword evidence="3" id="KW-1185">Reference proteome</keyword>
<proteinExistence type="predicted"/>
<keyword evidence="1" id="KW-0472">Membrane</keyword>
<protein>
    <submittedName>
        <fullName evidence="2">Uncharacterized protein</fullName>
    </submittedName>
</protein>
<evidence type="ECO:0000256" key="1">
    <source>
        <dbReference type="SAM" id="Phobius"/>
    </source>
</evidence>
<evidence type="ECO:0000313" key="2">
    <source>
        <dbReference type="EMBL" id="AHF13620.1"/>
    </source>
</evidence>
<reference evidence="2 3" key="1">
    <citation type="submission" date="2013-12" db="EMBL/GenBank/DDBJ databases">
        <authorList>
            <consortium name="DOE Joint Genome Institute"/>
            <person name="Eisen J."/>
            <person name="Huntemann M."/>
            <person name="Han J."/>
            <person name="Chen A."/>
            <person name="Kyrpides N."/>
            <person name="Mavromatis K."/>
            <person name="Markowitz V."/>
            <person name="Palaniappan K."/>
            <person name="Ivanova N."/>
            <person name="Schaumberg A."/>
            <person name="Pati A."/>
            <person name="Liolios K."/>
            <person name="Nordberg H.P."/>
            <person name="Cantor M.N."/>
            <person name="Hua S.X."/>
            <person name="Woyke T."/>
        </authorList>
    </citation>
    <scope>NUCLEOTIDE SEQUENCE [LARGE SCALE GENOMIC DNA]</scope>
    <source>
        <strain evidence="3">DSM 18177</strain>
    </source>
</reference>